<sequence>MRNFLAVSVSLISLGLAACGSTAPEQTPSLERQTQSLNATGTGCNVDSDCASGLCWHEMDSYPTYNPYWISADQCAEECEGSTDHASCQQLAQDLNAPYPSNARCIAARGVYDNNPYDHTVYVCDLIPAGLGNINWVE</sequence>
<feature type="signal peptide" evidence="1">
    <location>
        <begin position="1"/>
        <end position="23"/>
    </location>
</feature>
<evidence type="ECO:0000313" key="2">
    <source>
        <dbReference type="EMBL" id="KFA93578.1"/>
    </source>
</evidence>
<name>A0A084SYP3_9BACT</name>
<dbReference type="AlphaFoldDB" id="A0A084SYP3"/>
<evidence type="ECO:0008006" key="4">
    <source>
        <dbReference type="Google" id="ProtNLM"/>
    </source>
</evidence>
<gene>
    <name evidence="2" type="ORF">Q664_08255</name>
</gene>
<organism evidence="2 3">
    <name type="scientific">Archangium violaceum Cb vi76</name>
    <dbReference type="NCBI Taxonomy" id="1406225"/>
    <lineage>
        <taxon>Bacteria</taxon>
        <taxon>Pseudomonadati</taxon>
        <taxon>Myxococcota</taxon>
        <taxon>Myxococcia</taxon>
        <taxon>Myxococcales</taxon>
        <taxon>Cystobacterineae</taxon>
        <taxon>Archangiaceae</taxon>
        <taxon>Archangium</taxon>
    </lineage>
</organism>
<feature type="chain" id="PRO_5001781888" description="Lipoprotein" evidence="1">
    <location>
        <begin position="24"/>
        <end position="138"/>
    </location>
</feature>
<accession>A0A084SYP3</accession>
<protein>
    <recommendedName>
        <fullName evidence="4">Lipoprotein</fullName>
    </recommendedName>
</protein>
<dbReference type="EMBL" id="JPMI01000046">
    <property type="protein sequence ID" value="KFA93578.1"/>
    <property type="molecule type" value="Genomic_DNA"/>
</dbReference>
<dbReference type="PROSITE" id="PS51257">
    <property type="entry name" value="PROKAR_LIPOPROTEIN"/>
    <property type="match status" value="1"/>
</dbReference>
<comment type="caution">
    <text evidence="2">The sequence shown here is derived from an EMBL/GenBank/DDBJ whole genome shotgun (WGS) entry which is preliminary data.</text>
</comment>
<evidence type="ECO:0000256" key="1">
    <source>
        <dbReference type="SAM" id="SignalP"/>
    </source>
</evidence>
<proteinExistence type="predicted"/>
<dbReference type="RefSeq" id="WP_043391792.1">
    <property type="nucleotide sequence ID" value="NZ_JPMI01000046.1"/>
</dbReference>
<evidence type="ECO:0000313" key="3">
    <source>
        <dbReference type="Proteomes" id="UP000028547"/>
    </source>
</evidence>
<dbReference type="Proteomes" id="UP000028547">
    <property type="component" value="Unassembled WGS sequence"/>
</dbReference>
<keyword evidence="1" id="KW-0732">Signal</keyword>
<reference evidence="2 3" key="1">
    <citation type="submission" date="2014-07" db="EMBL/GenBank/DDBJ databases">
        <title>Draft Genome Sequence of Gephyronic Acid Producer, Cystobacter violaceus Strain Cb vi76.</title>
        <authorList>
            <person name="Stevens D.C."/>
            <person name="Young J."/>
            <person name="Carmichael R."/>
            <person name="Tan J."/>
            <person name="Taylor R.E."/>
        </authorList>
    </citation>
    <scope>NUCLEOTIDE SEQUENCE [LARGE SCALE GENOMIC DNA]</scope>
    <source>
        <strain evidence="2 3">Cb vi76</strain>
    </source>
</reference>